<evidence type="ECO:0000313" key="2">
    <source>
        <dbReference type="Proteomes" id="UP000320513"/>
    </source>
</evidence>
<gene>
    <name evidence="1" type="ORF">FPZ47_11095</name>
</gene>
<dbReference type="InterPro" id="IPR019587">
    <property type="entry name" value="Polyketide_cyclase/dehydratase"/>
</dbReference>
<dbReference type="RefSeq" id="WP_144948221.1">
    <property type="nucleotide sequence ID" value="NZ_VMQU01000038.1"/>
</dbReference>
<comment type="caution">
    <text evidence="1">The sequence shown here is derived from an EMBL/GenBank/DDBJ whole genome shotgun (WGS) entry which is preliminary data.</text>
</comment>
<organism evidence="1 2">
    <name type="scientific">Mycobacterium helveticum</name>
    <dbReference type="NCBI Taxonomy" id="2592811"/>
    <lineage>
        <taxon>Bacteria</taxon>
        <taxon>Bacillati</taxon>
        <taxon>Actinomycetota</taxon>
        <taxon>Actinomycetes</taxon>
        <taxon>Mycobacteriales</taxon>
        <taxon>Mycobacteriaceae</taxon>
        <taxon>Mycobacterium</taxon>
    </lineage>
</organism>
<dbReference type="EMBL" id="VMQU01000038">
    <property type="protein sequence ID" value="TVS89788.1"/>
    <property type="molecule type" value="Genomic_DNA"/>
</dbReference>
<reference evidence="1 2" key="1">
    <citation type="submission" date="2019-07" db="EMBL/GenBank/DDBJ databases">
        <title>New Mycobacterium species.</title>
        <authorList>
            <person name="Tortoli E."/>
            <person name="Ghielmetti G."/>
            <person name="Friedel U."/>
            <person name="Trovato A."/>
        </authorList>
    </citation>
    <scope>NUCLEOTIDE SEQUENCE [LARGE SCALE GENOMIC DNA]</scope>
    <source>
        <strain evidence="1 2">16-83</strain>
    </source>
</reference>
<dbReference type="Pfam" id="PF10604">
    <property type="entry name" value="Polyketide_cyc2"/>
    <property type="match status" value="1"/>
</dbReference>
<dbReference type="CDD" id="cd07812">
    <property type="entry name" value="SRPBCC"/>
    <property type="match status" value="1"/>
</dbReference>
<keyword evidence="2" id="KW-1185">Reference proteome</keyword>
<sequence>MTAELLQAEIEIEAPASKVWELVSDLRRMREWSPQCRWMKSLGPLRAGVRTLNLNRRGRLFWFTTCTVVEVIPEKKLAFKVDANRTIWSYELEPHDRGTRLVESRHAENGVAAFSNLMTNAFFGGTAKFEGDLLDGINASLVKIKAAAERA</sequence>
<dbReference type="Gene3D" id="3.30.530.20">
    <property type="match status" value="1"/>
</dbReference>
<dbReference type="SUPFAM" id="SSF55961">
    <property type="entry name" value="Bet v1-like"/>
    <property type="match status" value="1"/>
</dbReference>
<protein>
    <submittedName>
        <fullName evidence="1">SRPBCC family protein</fullName>
    </submittedName>
</protein>
<dbReference type="AlphaFoldDB" id="A0A557XUW2"/>
<evidence type="ECO:0000313" key="1">
    <source>
        <dbReference type="EMBL" id="TVS89788.1"/>
    </source>
</evidence>
<dbReference type="Proteomes" id="UP000320513">
    <property type="component" value="Unassembled WGS sequence"/>
</dbReference>
<name>A0A557XUW2_9MYCO</name>
<dbReference type="InterPro" id="IPR023393">
    <property type="entry name" value="START-like_dom_sf"/>
</dbReference>
<accession>A0A557XUW2</accession>
<proteinExistence type="predicted"/>
<dbReference type="OrthoDB" id="4618973at2"/>